<sequence length="214" mass="23306">MNYRVWVLLLLVWLPGWALAGSCTVLIVGDSLSSGYGLAAGQSWVDLLDARLKKAAPLQKNQQWRVINASVSGDTTQNGLQRLRPALDRQQPQGVLIALGGNDALRGTPPAVIRQNLVTMIRQAKAAGAWVILLDAPVLPNYGKPYADAVAKLYVDVARAEKIIRVPCFVCDVGIAPGMMQADGIHPNEKAQPHMRDAVWPHIKLQLRCPVKKP</sequence>
<evidence type="ECO:0000313" key="2">
    <source>
        <dbReference type="EMBL" id="KVW93290.1"/>
    </source>
</evidence>
<dbReference type="RefSeq" id="WP_059758124.1">
    <property type="nucleotide sequence ID" value="NZ_LDUG01000048.1"/>
</dbReference>
<gene>
    <name evidence="2" type="ORF">ABW22_14165</name>
</gene>
<comment type="caution">
    <text evidence="2">The sequence shown here is derived from an EMBL/GenBank/DDBJ whole genome shotgun (WGS) entry which is preliminary data.</text>
</comment>
<dbReference type="Pfam" id="PF13472">
    <property type="entry name" value="Lipase_GDSL_2"/>
    <property type="match status" value="1"/>
</dbReference>
<evidence type="ECO:0000259" key="1">
    <source>
        <dbReference type="Pfam" id="PF13472"/>
    </source>
</evidence>
<dbReference type="InterPro" id="IPR036514">
    <property type="entry name" value="SGNH_hydro_sf"/>
</dbReference>
<dbReference type="PANTHER" id="PTHR30383:SF24">
    <property type="entry name" value="THIOESTERASE 1_PROTEASE 1_LYSOPHOSPHOLIPASE L1"/>
    <property type="match status" value="1"/>
</dbReference>
<dbReference type="InterPro" id="IPR013830">
    <property type="entry name" value="SGNH_hydro"/>
</dbReference>
<feature type="domain" description="SGNH hydrolase-type esterase" evidence="1">
    <location>
        <begin position="28"/>
        <end position="190"/>
    </location>
</feature>
<dbReference type="PATRIC" id="fig|36861.3.peg.2657"/>
<reference evidence="2 3" key="1">
    <citation type="journal article" date="2015" name="Appl. Environ. Microbiol.">
        <title>Aerobic and Anaerobic Thiosulfate Oxidation by a Cold-Adapted, Subglacial Chemoautotroph.</title>
        <authorList>
            <person name="Harrold Z.R."/>
            <person name="Skidmore M.L."/>
            <person name="Hamilton T.L."/>
            <person name="Desch L."/>
            <person name="Amada K."/>
            <person name="van Gelder W."/>
            <person name="Glover K."/>
            <person name="Roden E.E."/>
            <person name="Boyd E.S."/>
        </authorList>
    </citation>
    <scope>NUCLEOTIDE SEQUENCE [LARGE SCALE GENOMIC DNA]</scope>
    <source>
        <strain evidence="2 3">RG</strain>
    </source>
</reference>
<proteinExistence type="predicted"/>
<dbReference type="PROSITE" id="PS51257">
    <property type="entry name" value="PROKAR_LIPOPROTEIN"/>
    <property type="match status" value="1"/>
</dbReference>
<organism evidence="2 3">
    <name type="scientific">Thiobacillus denitrificans</name>
    <dbReference type="NCBI Taxonomy" id="36861"/>
    <lineage>
        <taxon>Bacteria</taxon>
        <taxon>Pseudomonadati</taxon>
        <taxon>Pseudomonadota</taxon>
        <taxon>Betaproteobacteria</taxon>
        <taxon>Nitrosomonadales</taxon>
        <taxon>Thiobacillaceae</taxon>
        <taxon>Thiobacillus</taxon>
    </lineage>
</organism>
<dbReference type="GO" id="GO:0004622">
    <property type="term" value="F:phosphatidylcholine lysophospholipase activity"/>
    <property type="evidence" value="ECO:0007669"/>
    <property type="project" value="TreeGrafter"/>
</dbReference>
<dbReference type="OrthoDB" id="9786188at2"/>
<dbReference type="STRING" id="1123392.GCA_000376425_01471"/>
<dbReference type="SUPFAM" id="SSF52266">
    <property type="entry name" value="SGNH hydrolase"/>
    <property type="match status" value="1"/>
</dbReference>
<dbReference type="EMBL" id="LDUG01000048">
    <property type="protein sequence ID" value="KVW93290.1"/>
    <property type="molecule type" value="Genomic_DNA"/>
</dbReference>
<dbReference type="AlphaFoldDB" id="A0A106BIU5"/>
<accession>A0A106BIU5</accession>
<dbReference type="Gene3D" id="3.40.50.1110">
    <property type="entry name" value="SGNH hydrolase"/>
    <property type="match status" value="1"/>
</dbReference>
<dbReference type="InterPro" id="IPR051532">
    <property type="entry name" value="Ester_Hydrolysis_Enzymes"/>
</dbReference>
<dbReference type="Proteomes" id="UP000064243">
    <property type="component" value="Unassembled WGS sequence"/>
</dbReference>
<evidence type="ECO:0000313" key="3">
    <source>
        <dbReference type="Proteomes" id="UP000064243"/>
    </source>
</evidence>
<dbReference type="PANTHER" id="PTHR30383">
    <property type="entry name" value="THIOESTERASE 1/PROTEASE 1/LYSOPHOSPHOLIPASE L1"/>
    <property type="match status" value="1"/>
</dbReference>
<protein>
    <submittedName>
        <fullName evidence="2">Acyl-CoA thioesterase</fullName>
    </submittedName>
</protein>
<dbReference type="CDD" id="cd01822">
    <property type="entry name" value="Lysophospholipase_L1_like"/>
    <property type="match status" value="1"/>
</dbReference>
<keyword evidence="3" id="KW-1185">Reference proteome</keyword>
<name>A0A106BIU5_THIDE</name>